<keyword evidence="5" id="KW-1185">Reference proteome</keyword>
<evidence type="ECO:0000256" key="2">
    <source>
        <dbReference type="ARBA" id="ARBA00023295"/>
    </source>
</evidence>
<dbReference type="InterPro" id="IPR002252">
    <property type="entry name" value="Glyco_hydro_36"/>
</dbReference>
<dbReference type="CDD" id="cd14791">
    <property type="entry name" value="GH36"/>
    <property type="match status" value="1"/>
</dbReference>
<gene>
    <name evidence="4" type="ORF">DJ021_03540</name>
</gene>
<organism evidence="4 5">
    <name type="scientific">Phenylobacterium hankyongense</name>
    <dbReference type="NCBI Taxonomy" id="1813876"/>
    <lineage>
        <taxon>Bacteria</taxon>
        <taxon>Pseudomonadati</taxon>
        <taxon>Pseudomonadota</taxon>
        <taxon>Alphaproteobacteria</taxon>
        <taxon>Caulobacterales</taxon>
        <taxon>Caulobacteraceae</taxon>
        <taxon>Phenylobacterium</taxon>
    </lineage>
</organism>
<dbReference type="PANTHER" id="PTHR43053">
    <property type="entry name" value="GLYCOSIDASE FAMILY 31"/>
    <property type="match status" value="1"/>
</dbReference>
<dbReference type="OrthoDB" id="9758822at2"/>
<dbReference type="Proteomes" id="UP000249842">
    <property type="component" value="Unassembled WGS sequence"/>
</dbReference>
<dbReference type="SUPFAM" id="SSF51445">
    <property type="entry name" value="(Trans)glycosidases"/>
    <property type="match status" value="1"/>
</dbReference>
<dbReference type="GO" id="GO:0004557">
    <property type="term" value="F:alpha-galactosidase activity"/>
    <property type="evidence" value="ECO:0007669"/>
    <property type="project" value="InterPro"/>
</dbReference>
<proteinExistence type="predicted"/>
<dbReference type="InterPro" id="IPR050985">
    <property type="entry name" value="Alpha-glycosidase_related"/>
</dbReference>
<dbReference type="InterPro" id="IPR017853">
    <property type="entry name" value="GH"/>
</dbReference>
<protein>
    <recommendedName>
        <fullName evidence="6">Alpha-galactosidase</fullName>
    </recommendedName>
</protein>
<dbReference type="AlphaFoldDB" id="A0A328B1R3"/>
<name>A0A328B1R3_9CAUL</name>
<dbReference type="Gene3D" id="3.20.20.70">
    <property type="entry name" value="Aldolase class I"/>
    <property type="match status" value="1"/>
</dbReference>
<keyword evidence="2" id="KW-0326">Glycosidase</keyword>
<accession>A0A328B1R3</accession>
<dbReference type="PANTHER" id="PTHR43053:SF3">
    <property type="entry name" value="ALPHA-GALACTOSIDASE C-RELATED"/>
    <property type="match status" value="1"/>
</dbReference>
<reference evidence="5" key="1">
    <citation type="submission" date="2018-05" db="EMBL/GenBank/DDBJ databases">
        <authorList>
            <person name="Li X."/>
        </authorList>
    </citation>
    <scope>NUCLEOTIDE SEQUENCE [LARGE SCALE GENOMIC DNA]</scope>
    <source>
        <strain evidence="5">HKS-05</strain>
    </source>
</reference>
<dbReference type="EMBL" id="QFYP01000001">
    <property type="protein sequence ID" value="RAK58938.1"/>
    <property type="molecule type" value="Genomic_DNA"/>
</dbReference>
<comment type="caution">
    <text evidence="4">The sequence shown here is derived from an EMBL/GenBank/DDBJ whole genome shotgun (WGS) entry which is preliminary data.</text>
</comment>
<dbReference type="InterPro" id="IPR013785">
    <property type="entry name" value="Aldolase_TIM"/>
</dbReference>
<keyword evidence="1" id="KW-0378">Hydrolase</keyword>
<dbReference type="GO" id="GO:0016052">
    <property type="term" value="P:carbohydrate catabolic process"/>
    <property type="evidence" value="ECO:0007669"/>
    <property type="project" value="InterPro"/>
</dbReference>
<evidence type="ECO:0000313" key="5">
    <source>
        <dbReference type="Proteomes" id="UP000249842"/>
    </source>
</evidence>
<feature type="region of interest" description="Disordered" evidence="3">
    <location>
        <begin position="559"/>
        <end position="580"/>
    </location>
</feature>
<evidence type="ECO:0000256" key="3">
    <source>
        <dbReference type="SAM" id="MobiDB-lite"/>
    </source>
</evidence>
<dbReference type="RefSeq" id="WP_111456231.1">
    <property type="nucleotide sequence ID" value="NZ_QFYP01000001.1"/>
</dbReference>
<dbReference type="Pfam" id="PF02065">
    <property type="entry name" value="Melibiase"/>
    <property type="match status" value="1"/>
</dbReference>
<evidence type="ECO:0000256" key="1">
    <source>
        <dbReference type="ARBA" id="ARBA00022801"/>
    </source>
</evidence>
<evidence type="ECO:0000313" key="4">
    <source>
        <dbReference type="EMBL" id="RAK58938.1"/>
    </source>
</evidence>
<evidence type="ECO:0008006" key="6">
    <source>
        <dbReference type="Google" id="ProtNLM"/>
    </source>
</evidence>
<sequence>MEFDAARAAFHGRGLTLGGIEPLIDGASPPVASRTVTEGQIAWRLAGAFGGARMTLGIAPGAHGLELTVTLAGLSPDHPVDSLGVRFLAVEGVERYLRNGYQSWDGSYFAAPGEPAADDNPARSPRLGFAFTALLPRDGAGAVVLGFTRHEHFQSRLRFSADPARFSLDVETLWDRVPHQGRLAAEPLLLFGHDEVEGGLRDWSRAVAAASPLSPRRLERRLTGWCSWYNLYAAIDEPSILEHLAAAAAFRDRHQVPLDVFLIDDGFTPEMGDWLDVKPQFPRGMAPLVRDIAQAGFVPGLWIAPFMVGNRSRLFREHPDWVVRERAGGEPLAHMKFYGEFRWHKRSEEYYPLDITHPDAEAYIRTVFRTWRSWGCGYFKTDFMLFGAEYGPDRAVWREEGLSRIAIWRRMAELIREEIGDALWLGCGCPLWASVGLVDAMRIGRDVGVSWRGDYSAESLLRDQVTRNHASGILWQADPDCVLLRDRFHELSDEQVRSLALFAGLAGGVLMTSDKLDELRPDRAELLAALLREPRLACEFPEMATHHRDGVIVQRSARPDGSSVTNLFNSRGKPAGRGATDLAPYASRLLAEPGDPLARLEP</sequence>